<gene>
    <name evidence="1" type="primary">dgoK</name>
    <name evidence="1" type="ORF">GCM10009304_20410</name>
</gene>
<dbReference type="CDD" id="cd24012">
    <property type="entry name" value="ASKHA_NBD_KDGal-kinase"/>
    <property type="match status" value="1"/>
</dbReference>
<organism evidence="1 2">
    <name type="scientific">Pseudomonas matsuisoli</name>
    <dbReference type="NCBI Taxonomy" id="1515666"/>
    <lineage>
        <taxon>Bacteria</taxon>
        <taxon>Pseudomonadati</taxon>
        <taxon>Pseudomonadota</taxon>
        <taxon>Gammaproteobacteria</taxon>
        <taxon>Pseudomonadales</taxon>
        <taxon>Pseudomonadaceae</taxon>
        <taxon>Pseudomonas</taxon>
    </lineage>
</organism>
<dbReference type="Gene3D" id="3.30.420.300">
    <property type="entry name" value="2-keto-3-deoxy-galactonokinase, substrate binding domain"/>
    <property type="match status" value="1"/>
</dbReference>
<reference evidence="1" key="1">
    <citation type="journal article" date="2014" name="Int. J. Syst. Evol. Microbiol.">
        <title>Complete genome sequence of Corynebacterium casei LMG S-19264T (=DSM 44701T), isolated from a smear-ripened cheese.</title>
        <authorList>
            <consortium name="US DOE Joint Genome Institute (JGI-PGF)"/>
            <person name="Walter F."/>
            <person name="Albersmeier A."/>
            <person name="Kalinowski J."/>
            <person name="Ruckert C."/>
        </authorList>
    </citation>
    <scope>NUCLEOTIDE SEQUENCE</scope>
    <source>
        <strain evidence="1">JCM 30078</strain>
    </source>
</reference>
<accession>A0A917UXB7</accession>
<dbReference type="Pfam" id="PF05035">
    <property type="entry name" value="DGOK"/>
    <property type="match status" value="1"/>
</dbReference>
<dbReference type="Proteomes" id="UP000635983">
    <property type="component" value="Unassembled WGS sequence"/>
</dbReference>
<dbReference type="AlphaFoldDB" id="A0A917UXB7"/>
<protein>
    <submittedName>
        <fullName evidence="1">2-dehydro-3-deoxygalactonokinase</fullName>
    </submittedName>
</protein>
<dbReference type="GO" id="GO:0034194">
    <property type="term" value="P:D-galactonate catabolic process"/>
    <property type="evidence" value="ECO:0007669"/>
    <property type="project" value="InterPro"/>
</dbReference>
<reference evidence="1" key="2">
    <citation type="submission" date="2020-09" db="EMBL/GenBank/DDBJ databases">
        <authorList>
            <person name="Sun Q."/>
            <person name="Ohkuma M."/>
        </authorList>
    </citation>
    <scope>NUCLEOTIDE SEQUENCE</scope>
    <source>
        <strain evidence="1">JCM 30078</strain>
    </source>
</reference>
<keyword evidence="2" id="KW-1185">Reference proteome</keyword>
<proteinExistence type="predicted"/>
<dbReference type="RefSeq" id="WP_188983116.1">
    <property type="nucleotide sequence ID" value="NZ_BMPO01000004.1"/>
</dbReference>
<dbReference type="InterPro" id="IPR042258">
    <property type="entry name" value="DGOK_N"/>
</dbReference>
<dbReference type="Gene3D" id="3.30.420.310">
    <property type="entry name" value="2-keto-3-deoxy-galactonokinase, C-terminal domain"/>
    <property type="match status" value="1"/>
</dbReference>
<dbReference type="EMBL" id="BMPO01000004">
    <property type="protein sequence ID" value="GGJ94271.1"/>
    <property type="molecule type" value="Genomic_DNA"/>
</dbReference>
<dbReference type="InterPro" id="IPR007729">
    <property type="entry name" value="DGOK"/>
</dbReference>
<comment type="caution">
    <text evidence="1">The sequence shown here is derived from an EMBL/GenBank/DDBJ whole genome shotgun (WGS) entry which is preliminary data.</text>
</comment>
<sequence>MSALIALDWGTSSLRAQLLDADGVAVETRTRPWGIMHTPAGDFATAFRTLVGDWRERWPDAPALACGMIGSRNGWREVPYVDAPADAAELAKGLLSFDSGCGDLHLVPGVMQRGELPNVLRGEETQVFGALQMCPELVERGVLVLPGTHSKWVDVCEGRLERFATYMTGELFAVLRDHSILGRPARDEGHEGAADAFQLGLRNARDAGAQGIASRLFTTRSLYLAEALPAAHTLDYLSGLLIGEELRSVVASLHDEACPPLVLIGDAALCDRYRQALAFYGITETRHLEHATRAGLWQIATAAGLVAARAS</sequence>
<evidence type="ECO:0000313" key="2">
    <source>
        <dbReference type="Proteomes" id="UP000635983"/>
    </source>
</evidence>
<dbReference type="GO" id="GO:0008671">
    <property type="term" value="F:2-dehydro-3-deoxygalactonokinase activity"/>
    <property type="evidence" value="ECO:0007669"/>
    <property type="project" value="InterPro"/>
</dbReference>
<evidence type="ECO:0000313" key="1">
    <source>
        <dbReference type="EMBL" id="GGJ94271.1"/>
    </source>
</evidence>
<name>A0A917UXB7_9PSED</name>
<dbReference type="InterPro" id="IPR042257">
    <property type="entry name" value="DGOK_C"/>
</dbReference>